<feature type="short sequence motif" description="Histidine triad motif" evidence="1">
    <location>
        <begin position="131"/>
        <end position="135"/>
    </location>
</feature>
<dbReference type="InterPro" id="IPR036265">
    <property type="entry name" value="HIT-like_sf"/>
</dbReference>
<dbReference type="EMBL" id="BAAAYR010000006">
    <property type="protein sequence ID" value="GAA3578413.1"/>
    <property type="molecule type" value="Genomic_DNA"/>
</dbReference>
<dbReference type="PANTHER" id="PTHR46648">
    <property type="entry name" value="HIT FAMILY PROTEIN 1"/>
    <property type="match status" value="1"/>
</dbReference>
<feature type="compositionally biased region" description="Basic and acidic residues" evidence="2">
    <location>
        <begin position="1"/>
        <end position="16"/>
    </location>
</feature>
<sequence>MTPGKPDKPEKPGKPDKGKKKHKPTLADLEPAPTGPEECIFCRIVAGELPSRQVYADDHAVAFLDINAWHRGHTLVIPRRHVSDLVSGEPTLPEIAPAVDAVARMLKERLAPDGINVLSSAGVAAGQTVFHAHVHVIPRYADQPGFTHLVNPVEVPEGELESVWRQISDGS</sequence>
<dbReference type="PROSITE" id="PS51084">
    <property type="entry name" value="HIT_2"/>
    <property type="match status" value="1"/>
</dbReference>
<comment type="caution">
    <text evidence="4">The sequence shown here is derived from an EMBL/GenBank/DDBJ whole genome shotgun (WGS) entry which is preliminary data.</text>
</comment>
<name>A0ABP6Y727_9ACTN</name>
<gene>
    <name evidence="4" type="ORF">GCM10022197_39770</name>
</gene>
<evidence type="ECO:0000256" key="1">
    <source>
        <dbReference type="PROSITE-ProRule" id="PRU00464"/>
    </source>
</evidence>
<feature type="domain" description="HIT" evidence="3">
    <location>
        <begin position="40"/>
        <end position="146"/>
    </location>
</feature>
<organism evidence="4 5">
    <name type="scientific">Microlunatus spumicola</name>
    <dbReference type="NCBI Taxonomy" id="81499"/>
    <lineage>
        <taxon>Bacteria</taxon>
        <taxon>Bacillati</taxon>
        <taxon>Actinomycetota</taxon>
        <taxon>Actinomycetes</taxon>
        <taxon>Propionibacteriales</taxon>
        <taxon>Propionibacteriaceae</taxon>
        <taxon>Microlunatus</taxon>
    </lineage>
</organism>
<dbReference type="Pfam" id="PF01230">
    <property type="entry name" value="HIT"/>
    <property type="match status" value="1"/>
</dbReference>
<proteinExistence type="predicted"/>
<dbReference type="SUPFAM" id="SSF54197">
    <property type="entry name" value="HIT-like"/>
    <property type="match status" value="1"/>
</dbReference>
<evidence type="ECO:0000256" key="2">
    <source>
        <dbReference type="SAM" id="MobiDB-lite"/>
    </source>
</evidence>
<dbReference type="PANTHER" id="PTHR46648:SF1">
    <property type="entry name" value="ADENOSINE 5'-MONOPHOSPHORAMIDASE HNT1"/>
    <property type="match status" value="1"/>
</dbReference>
<protein>
    <recommendedName>
        <fullName evidence="3">HIT domain-containing protein</fullName>
    </recommendedName>
</protein>
<evidence type="ECO:0000313" key="4">
    <source>
        <dbReference type="EMBL" id="GAA3578413.1"/>
    </source>
</evidence>
<feature type="region of interest" description="Disordered" evidence="2">
    <location>
        <begin position="1"/>
        <end position="31"/>
    </location>
</feature>
<dbReference type="RefSeq" id="WP_344742868.1">
    <property type="nucleotide sequence ID" value="NZ_BAAAYR010000006.1"/>
</dbReference>
<evidence type="ECO:0000259" key="3">
    <source>
        <dbReference type="PROSITE" id="PS51084"/>
    </source>
</evidence>
<dbReference type="Proteomes" id="UP001500767">
    <property type="component" value="Unassembled WGS sequence"/>
</dbReference>
<keyword evidence="5" id="KW-1185">Reference proteome</keyword>
<dbReference type="InterPro" id="IPR011146">
    <property type="entry name" value="HIT-like"/>
</dbReference>
<accession>A0ABP6Y727</accession>
<reference evidence="5" key="1">
    <citation type="journal article" date="2019" name="Int. J. Syst. Evol. Microbiol.">
        <title>The Global Catalogue of Microorganisms (GCM) 10K type strain sequencing project: providing services to taxonomists for standard genome sequencing and annotation.</title>
        <authorList>
            <consortium name="The Broad Institute Genomics Platform"/>
            <consortium name="The Broad Institute Genome Sequencing Center for Infectious Disease"/>
            <person name="Wu L."/>
            <person name="Ma J."/>
        </authorList>
    </citation>
    <scope>NUCLEOTIDE SEQUENCE [LARGE SCALE GENOMIC DNA]</scope>
    <source>
        <strain evidence="5">JCM 16540</strain>
    </source>
</reference>
<dbReference type="Gene3D" id="3.30.428.10">
    <property type="entry name" value="HIT-like"/>
    <property type="match status" value="1"/>
</dbReference>
<dbReference type="PRINTS" id="PR00332">
    <property type="entry name" value="HISTRIAD"/>
</dbReference>
<dbReference type="InterPro" id="IPR001310">
    <property type="entry name" value="Histidine_triad_HIT"/>
</dbReference>
<evidence type="ECO:0000313" key="5">
    <source>
        <dbReference type="Proteomes" id="UP001500767"/>
    </source>
</evidence>